<feature type="compositionally biased region" description="Basic and acidic residues" evidence="2">
    <location>
        <begin position="37"/>
        <end position="48"/>
    </location>
</feature>
<evidence type="ECO:0000256" key="2">
    <source>
        <dbReference type="SAM" id="MobiDB-lite"/>
    </source>
</evidence>
<dbReference type="GO" id="GO:0016887">
    <property type="term" value="F:ATP hydrolysis activity"/>
    <property type="evidence" value="ECO:0007669"/>
    <property type="project" value="TreeGrafter"/>
</dbReference>
<dbReference type="InterPro" id="IPR036961">
    <property type="entry name" value="Kinesin_motor_dom_sf"/>
</dbReference>
<feature type="region of interest" description="Disordered" evidence="2">
    <location>
        <begin position="763"/>
        <end position="812"/>
    </location>
</feature>
<comment type="similarity">
    <text evidence="1">Belongs to the TRAFAC class myosin-kinesin ATPase superfamily. Kinesin family.</text>
</comment>
<keyword evidence="1" id="KW-0505">Motor protein</keyword>
<dbReference type="AlphaFoldDB" id="A0A8J2SQA6"/>
<dbReference type="GO" id="GO:0005819">
    <property type="term" value="C:spindle"/>
    <property type="evidence" value="ECO:0007669"/>
    <property type="project" value="TreeGrafter"/>
</dbReference>
<dbReference type="EMBL" id="CAKKNE010000005">
    <property type="protein sequence ID" value="CAH0377661.1"/>
    <property type="molecule type" value="Genomic_DNA"/>
</dbReference>
<evidence type="ECO:0000313" key="4">
    <source>
        <dbReference type="EMBL" id="CAH0377661.1"/>
    </source>
</evidence>
<feature type="compositionally biased region" description="Low complexity" evidence="2">
    <location>
        <begin position="64"/>
        <end position="74"/>
    </location>
</feature>
<evidence type="ECO:0000259" key="3">
    <source>
        <dbReference type="PROSITE" id="PS50067"/>
    </source>
</evidence>
<dbReference type="Pfam" id="PF00225">
    <property type="entry name" value="Kinesin"/>
    <property type="match status" value="1"/>
</dbReference>
<feature type="compositionally biased region" description="Basic residues" evidence="2">
    <location>
        <begin position="226"/>
        <end position="239"/>
    </location>
</feature>
<gene>
    <name evidence="4" type="ORF">PECAL_5P21940</name>
</gene>
<dbReference type="Gene3D" id="3.40.850.10">
    <property type="entry name" value="Kinesin motor domain"/>
    <property type="match status" value="1"/>
</dbReference>
<feature type="compositionally biased region" description="Basic and acidic residues" evidence="2">
    <location>
        <begin position="261"/>
        <end position="270"/>
    </location>
</feature>
<evidence type="ECO:0000313" key="5">
    <source>
        <dbReference type="Proteomes" id="UP000789595"/>
    </source>
</evidence>
<dbReference type="GO" id="GO:0005871">
    <property type="term" value="C:kinesin complex"/>
    <property type="evidence" value="ECO:0007669"/>
    <property type="project" value="TreeGrafter"/>
</dbReference>
<dbReference type="InterPro" id="IPR027417">
    <property type="entry name" value="P-loop_NTPase"/>
</dbReference>
<feature type="compositionally biased region" description="Basic and acidic residues" evidence="2">
    <location>
        <begin position="278"/>
        <end position="296"/>
    </location>
</feature>
<dbReference type="PRINTS" id="PR00380">
    <property type="entry name" value="KINESINHEAVY"/>
</dbReference>
<dbReference type="SMART" id="SM00129">
    <property type="entry name" value="KISc"/>
    <property type="match status" value="1"/>
</dbReference>
<name>A0A8J2SQA6_9STRA</name>
<proteinExistence type="inferred from homology"/>
<dbReference type="PANTHER" id="PTHR24115">
    <property type="entry name" value="KINESIN-RELATED"/>
    <property type="match status" value="1"/>
</dbReference>
<keyword evidence="1" id="KW-0547">Nucleotide-binding</keyword>
<dbReference type="GO" id="GO:0007018">
    <property type="term" value="P:microtubule-based movement"/>
    <property type="evidence" value="ECO:0007669"/>
    <property type="project" value="InterPro"/>
</dbReference>
<accession>A0A8J2SQA6</accession>
<dbReference type="InterPro" id="IPR027640">
    <property type="entry name" value="Kinesin-like_fam"/>
</dbReference>
<feature type="region of interest" description="Disordered" evidence="2">
    <location>
        <begin position="19"/>
        <end position="296"/>
    </location>
</feature>
<sequence>MASAATVPSPPRQRVLTFAERQHLSDQRRAAVLAQRQAERAKRREAQASRRTANSASPGYDPTAYAARRAAAIADAKRAEAVRRRSSGRFADGDGPPAPVPPRGYFPTTPVTPSFPTSPVQQASPSPPPWERAATPQAAYYFSPPPPVDQDTPPPAGRPTPPSRPTPSPSSYDPRTYERETSPPPPPHEEEDDSNADLLFRRLIDREDDSGGWNNDVESAQIPALPRRKAPPPPKRLKVKPPPTTQQKRMNLSGSPPRSKSASEKAERQRRIAIRKRREAEAQAKEKERPIEDARVLARRREEALAQELRRAAEQERLARRVPSPPPGKPPEHRRPQRRVEARVHPTTTPLCVQRERQQRRMNQAQASEPDTRRNLDKRTARLRNARHFAAAIQQHREHYCCPSPHDKENSESDFGAGARVVVRVRPLLPHEAARGDFCAASTDLPPPNEEQRKKSHCWVTVHECTMHADMVRLLHRCARFPAAATIAAESSEDNAFERGCLPGLRAALDGRAAALFMFGQTGSGKTHTMHTFERNVAESIQGRSVRVRYFEVKGKHAFDLLRDGDSYDDCDDSPLRDAPKPVTLADEVRGTTVDAVCEDIRSPHELLALLRRGRRRRATAATDVNGGSSRSHAVCRLDFDEEGGSLTLVDCAGSERSQDSLYHDKQRIKESVEINESLYALKRCIRASRAVRRWKARGGFSNPDNPTPAPPPFRGSALTRVLREAFVSADACLSVVATVSPSATDAEHTVSTLRTVCELAGTSRAAEAASDPKPRTVPKLRHGEVSRPGPRSLPVSRHPPSSQTSSALPPFPNKWSSSRLAAFLATRCHLSQAADRALKLDLDGRRISRMSEQAVGAALLQDSANAKLIVDKLRTEAEKCAVLHKRAREQRRRELRG</sequence>
<dbReference type="InterPro" id="IPR001752">
    <property type="entry name" value="Kinesin_motor_dom"/>
</dbReference>
<feature type="compositionally biased region" description="Low complexity" evidence="2">
    <location>
        <begin position="106"/>
        <end position="124"/>
    </location>
</feature>
<comment type="caution">
    <text evidence="4">The sequence shown here is derived from an EMBL/GenBank/DDBJ whole genome shotgun (WGS) entry which is preliminary data.</text>
</comment>
<reference evidence="4" key="1">
    <citation type="submission" date="2021-11" db="EMBL/GenBank/DDBJ databases">
        <authorList>
            <consortium name="Genoscope - CEA"/>
            <person name="William W."/>
        </authorList>
    </citation>
    <scope>NUCLEOTIDE SEQUENCE</scope>
</reference>
<keyword evidence="1" id="KW-0067">ATP-binding</keyword>
<dbReference type="OrthoDB" id="3176171at2759"/>
<organism evidence="4 5">
    <name type="scientific">Pelagomonas calceolata</name>
    <dbReference type="NCBI Taxonomy" id="35677"/>
    <lineage>
        <taxon>Eukaryota</taxon>
        <taxon>Sar</taxon>
        <taxon>Stramenopiles</taxon>
        <taxon>Ochrophyta</taxon>
        <taxon>Pelagophyceae</taxon>
        <taxon>Pelagomonadales</taxon>
        <taxon>Pelagomonadaceae</taxon>
        <taxon>Pelagomonas</taxon>
    </lineage>
</organism>
<feature type="domain" description="Kinesin motor" evidence="3">
    <location>
        <begin position="418"/>
        <end position="763"/>
    </location>
</feature>
<dbReference type="SUPFAM" id="SSF52540">
    <property type="entry name" value="P-loop containing nucleoside triphosphate hydrolases"/>
    <property type="match status" value="1"/>
</dbReference>
<keyword evidence="5" id="KW-1185">Reference proteome</keyword>
<feature type="region of interest" description="Disordered" evidence="2">
    <location>
        <begin position="312"/>
        <end position="376"/>
    </location>
</feature>
<dbReference type="GO" id="GO:0005524">
    <property type="term" value="F:ATP binding"/>
    <property type="evidence" value="ECO:0007669"/>
    <property type="project" value="UniProtKB-UniRule"/>
</dbReference>
<evidence type="ECO:0000256" key="1">
    <source>
        <dbReference type="PROSITE-ProRule" id="PRU00283"/>
    </source>
</evidence>
<dbReference type="GO" id="GO:0005874">
    <property type="term" value="C:microtubule"/>
    <property type="evidence" value="ECO:0007669"/>
    <property type="project" value="TreeGrafter"/>
</dbReference>
<feature type="compositionally biased region" description="Basic and acidic residues" evidence="2">
    <location>
        <begin position="330"/>
        <end position="344"/>
    </location>
</feature>
<feature type="compositionally biased region" description="Polar residues" evidence="2">
    <location>
        <begin position="245"/>
        <end position="260"/>
    </location>
</feature>
<dbReference type="Proteomes" id="UP000789595">
    <property type="component" value="Unassembled WGS sequence"/>
</dbReference>
<dbReference type="PROSITE" id="PS50067">
    <property type="entry name" value="KINESIN_MOTOR_2"/>
    <property type="match status" value="1"/>
</dbReference>
<protein>
    <recommendedName>
        <fullName evidence="3">Kinesin motor domain-containing protein</fullName>
    </recommendedName>
</protein>
<feature type="compositionally biased region" description="Basic and acidic residues" evidence="2">
    <location>
        <begin position="20"/>
        <end position="29"/>
    </location>
</feature>
<feature type="compositionally biased region" description="Pro residues" evidence="2">
    <location>
        <begin position="143"/>
        <end position="168"/>
    </location>
</feature>
<dbReference type="GO" id="GO:0008017">
    <property type="term" value="F:microtubule binding"/>
    <property type="evidence" value="ECO:0007669"/>
    <property type="project" value="InterPro"/>
</dbReference>
<feature type="binding site" evidence="1">
    <location>
        <begin position="520"/>
        <end position="527"/>
    </location>
    <ligand>
        <name>ATP</name>
        <dbReference type="ChEBI" id="CHEBI:30616"/>
    </ligand>
</feature>
<dbReference type="PANTHER" id="PTHR24115:SF0">
    <property type="entry name" value="FI21273P1-RELATED"/>
    <property type="match status" value="1"/>
</dbReference>
<dbReference type="GO" id="GO:0003777">
    <property type="term" value="F:microtubule motor activity"/>
    <property type="evidence" value="ECO:0007669"/>
    <property type="project" value="InterPro"/>
</dbReference>